<sequence length="187" mass="20119">MRDMPRSLALALPVLLLAVGAAPAAAAPADGPVVTHVYSLPVTVEVVDSNNPSQGCPGSAANQYKTVGDEAALVAWTYANGTHRCVEVGYRPKVLNKPCAFWFEAPPRRFGQYAGKITFHFEYADPDGHPRDERVTIDEGSERAGRLGEHSGVERIWFGDDTGQRYPTKIAWGLKGRAGGLTQVCPA</sequence>
<dbReference type="Proteomes" id="UP000660454">
    <property type="component" value="Unassembled WGS sequence"/>
</dbReference>
<proteinExistence type="predicted"/>
<evidence type="ECO:0000313" key="3">
    <source>
        <dbReference type="Proteomes" id="UP000660454"/>
    </source>
</evidence>
<evidence type="ECO:0000313" key="2">
    <source>
        <dbReference type="EMBL" id="GIH64823.1"/>
    </source>
</evidence>
<dbReference type="EMBL" id="BOOF01000034">
    <property type="protein sequence ID" value="GIH64823.1"/>
    <property type="molecule type" value="Genomic_DNA"/>
</dbReference>
<keyword evidence="3" id="KW-1185">Reference proteome</keyword>
<reference evidence="2 3" key="1">
    <citation type="submission" date="2021-01" db="EMBL/GenBank/DDBJ databases">
        <title>Whole genome shotgun sequence of Microbispora siamensis NBRC 104113.</title>
        <authorList>
            <person name="Komaki H."/>
            <person name="Tamura T."/>
        </authorList>
    </citation>
    <scope>NUCLEOTIDE SEQUENCE [LARGE SCALE GENOMIC DNA]</scope>
    <source>
        <strain evidence="2 3">NBRC 104113</strain>
    </source>
</reference>
<gene>
    <name evidence="2" type="ORF">Msi02_56400</name>
</gene>
<name>A0ABQ4GTP7_9ACTN</name>
<protein>
    <submittedName>
        <fullName evidence="2">Uncharacterized protein</fullName>
    </submittedName>
</protein>
<comment type="caution">
    <text evidence="2">The sequence shown here is derived from an EMBL/GenBank/DDBJ whole genome shotgun (WGS) entry which is preliminary data.</text>
</comment>
<evidence type="ECO:0000256" key="1">
    <source>
        <dbReference type="SAM" id="SignalP"/>
    </source>
</evidence>
<feature type="chain" id="PRO_5046259194" evidence="1">
    <location>
        <begin position="27"/>
        <end position="187"/>
    </location>
</feature>
<feature type="signal peptide" evidence="1">
    <location>
        <begin position="1"/>
        <end position="26"/>
    </location>
</feature>
<keyword evidence="1" id="KW-0732">Signal</keyword>
<organism evidence="2 3">
    <name type="scientific">Microbispora siamensis</name>
    <dbReference type="NCBI Taxonomy" id="564413"/>
    <lineage>
        <taxon>Bacteria</taxon>
        <taxon>Bacillati</taxon>
        <taxon>Actinomycetota</taxon>
        <taxon>Actinomycetes</taxon>
        <taxon>Streptosporangiales</taxon>
        <taxon>Streptosporangiaceae</taxon>
        <taxon>Microbispora</taxon>
    </lineage>
</organism>
<accession>A0ABQ4GTP7</accession>